<evidence type="ECO:0000313" key="1">
    <source>
        <dbReference type="EMBL" id="PVY38592.1"/>
    </source>
</evidence>
<keyword evidence="2" id="KW-1185">Reference proteome</keyword>
<accession>A0A2U1AQA1</accession>
<organism evidence="1 2">
    <name type="scientific">Victivallis vadensis</name>
    <dbReference type="NCBI Taxonomy" id="172901"/>
    <lineage>
        <taxon>Bacteria</taxon>
        <taxon>Pseudomonadati</taxon>
        <taxon>Lentisphaerota</taxon>
        <taxon>Lentisphaeria</taxon>
        <taxon>Victivallales</taxon>
        <taxon>Victivallaceae</taxon>
        <taxon>Victivallis</taxon>
    </lineage>
</organism>
<dbReference type="AlphaFoldDB" id="A0A2U1AQA1"/>
<reference evidence="1 2" key="1">
    <citation type="submission" date="2018-04" db="EMBL/GenBank/DDBJ databases">
        <title>Genomic Encyclopedia of Type Strains, Phase IV (KMG-IV): sequencing the most valuable type-strain genomes for metagenomic binning, comparative biology and taxonomic classification.</title>
        <authorList>
            <person name="Goeker M."/>
        </authorList>
    </citation>
    <scope>NUCLEOTIDE SEQUENCE [LARGE SCALE GENOMIC DNA]</scope>
    <source>
        <strain evidence="1 2">DSM 14823</strain>
    </source>
</reference>
<sequence>MFEFEKNIKSHMPFVAYAPGDWRHGRQFCCIMINGKWKIHQYKDGKWQRVNTGLPEDATECSPTAEYLFGVWHLTFIAGGAEGNRMFRLYHIADLDKGVLPVAVCPADVGFLQKNKFVHATRHGPIIIEDAGKTYTVAIKDAEYLYRVSYDPHNPNRLFISGQTVDGKIFSRIYQYKTNDLWELECDGFPAYKVAYANGTYFYALKVGNGFEDRRIVAARNVRTKVLPEILLIDCKVEKNDRKAASVSEEFE</sequence>
<comment type="caution">
    <text evidence="1">The sequence shown here is derived from an EMBL/GenBank/DDBJ whole genome shotgun (WGS) entry which is preliminary data.</text>
</comment>
<dbReference type="EMBL" id="QEKH01000025">
    <property type="protein sequence ID" value="PVY38592.1"/>
    <property type="molecule type" value="Genomic_DNA"/>
</dbReference>
<dbReference type="GeneID" id="78296253"/>
<evidence type="ECO:0000313" key="2">
    <source>
        <dbReference type="Proteomes" id="UP000245959"/>
    </source>
</evidence>
<name>A0A2U1AQA1_9BACT</name>
<dbReference type="Proteomes" id="UP000245959">
    <property type="component" value="Unassembled WGS sequence"/>
</dbReference>
<dbReference type="OrthoDB" id="9962776at2"/>
<dbReference type="RefSeq" id="WP_116884965.1">
    <property type="nucleotide sequence ID" value="NZ_CABMMC010000001.1"/>
</dbReference>
<proteinExistence type="predicted"/>
<gene>
    <name evidence="1" type="ORF">C8D82_12517</name>
</gene>
<protein>
    <submittedName>
        <fullName evidence="1">Uncharacterized protein</fullName>
    </submittedName>
</protein>